<comment type="caution">
    <text evidence="2">The sequence shown here is derived from an EMBL/GenBank/DDBJ whole genome shotgun (WGS) entry which is preliminary data.</text>
</comment>
<dbReference type="Proteomes" id="UP000639403">
    <property type="component" value="Unassembled WGS sequence"/>
</dbReference>
<sequence length="88" mass="9822">MHLTLTSTTGRGSLRSTRRRSQRSPRRRSSSRRGRRGAAASATLCRTRTTWRRRHTVLRIGPSASLRPSTLALLRHFLLSSLPAVSAS</sequence>
<accession>A0A8H7TZ93</accession>
<name>A0A8H7TZ93_9APHY</name>
<reference evidence="2" key="1">
    <citation type="submission" date="2020-11" db="EMBL/GenBank/DDBJ databases">
        <authorList>
            <person name="Koelle M."/>
            <person name="Horta M.A.C."/>
            <person name="Nowrousian M."/>
            <person name="Ohm R.A."/>
            <person name="Benz P."/>
            <person name="Pilgard A."/>
        </authorList>
    </citation>
    <scope>NUCLEOTIDE SEQUENCE</scope>
    <source>
        <strain evidence="2">FPRL280</strain>
    </source>
</reference>
<dbReference type="AlphaFoldDB" id="A0A8H7TZ93"/>
<evidence type="ECO:0000313" key="3">
    <source>
        <dbReference type="Proteomes" id="UP000639403"/>
    </source>
</evidence>
<reference evidence="2" key="2">
    <citation type="journal article" name="Front. Microbiol.">
        <title>Degradative Capacity of Two Strains of Rhodonia placenta: From Phenotype to Genotype.</title>
        <authorList>
            <person name="Kolle M."/>
            <person name="Horta M.A.C."/>
            <person name="Nowrousian M."/>
            <person name="Ohm R.A."/>
            <person name="Benz J.P."/>
            <person name="Pilgard A."/>
        </authorList>
    </citation>
    <scope>NUCLEOTIDE SEQUENCE</scope>
    <source>
        <strain evidence="2">FPRL280</strain>
    </source>
</reference>
<dbReference type="EMBL" id="JADOXO010000252">
    <property type="protein sequence ID" value="KAF9808127.1"/>
    <property type="molecule type" value="Genomic_DNA"/>
</dbReference>
<feature type="compositionally biased region" description="Basic residues" evidence="1">
    <location>
        <begin position="16"/>
        <end position="36"/>
    </location>
</feature>
<proteinExistence type="predicted"/>
<protein>
    <submittedName>
        <fullName evidence="2">Uncharacterized protein</fullName>
    </submittedName>
</protein>
<feature type="region of interest" description="Disordered" evidence="1">
    <location>
        <begin position="1"/>
        <end position="45"/>
    </location>
</feature>
<organism evidence="2 3">
    <name type="scientific">Rhodonia placenta</name>
    <dbReference type="NCBI Taxonomy" id="104341"/>
    <lineage>
        <taxon>Eukaryota</taxon>
        <taxon>Fungi</taxon>
        <taxon>Dikarya</taxon>
        <taxon>Basidiomycota</taxon>
        <taxon>Agaricomycotina</taxon>
        <taxon>Agaricomycetes</taxon>
        <taxon>Polyporales</taxon>
        <taxon>Adustoporiaceae</taxon>
        <taxon>Rhodonia</taxon>
    </lineage>
</organism>
<feature type="compositionally biased region" description="Low complexity" evidence="1">
    <location>
        <begin position="1"/>
        <end position="15"/>
    </location>
</feature>
<evidence type="ECO:0000256" key="1">
    <source>
        <dbReference type="SAM" id="MobiDB-lite"/>
    </source>
</evidence>
<gene>
    <name evidence="2" type="ORF">IEO21_07981</name>
</gene>
<evidence type="ECO:0000313" key="2">
    <source>
        <dbReference type="EMBL" id="KAF9808127.1"/>
    </source>
</evidence>